<feature type="transmembrane region" description="Helical" evidence="1">
    <location>
        <begin position="6"/>
        <end position="28"/>
    </location>
</feature>
<protein>
    <recommendedName>
        <fullName evidence="4">DUF1433 domain-containing protein</fullName>
    </recommendedName>
</protein>
<dbReference type="Gene3D" id="3.10.450.130">
    <property type="entry name" value="folded 79 residue fragment of lin0334 like domains"/>
    <property type="match status" value="1"/>
</dbReference>
<name>A0A841ZKJ7_9LIST</name>
<organism evidence="2 3">
    <name type="scientific">Listeria aquatica</name>
    <dbReference type="NCBI Taxonomy" id="1494960"/>
    <lineage>
        <taxon>Bacteria</taxon>
        <taxon>Bacillati</taxon>
        <taxon>Bacillota</taxon>
        <taxon>Bacilli</taxon>
        <taxon>Bacillales</taxon>
        <taxon>Listeriaceae</taxon>
        <taxon>Listeria</taxon>
    </lineage>
</organism>
<gene>
    <name evidence="2" type="ORF">HB912_03620</name>
</gene>
<dbReference type="RefSeq" id="WP_185372238.1">
    <property type="nucleotide sequence ID" value="NZ_JAARRM010000001.1"/>
</dbReference>
<evidence type="ECO:0008006" key="4">
    <source>
        <dbReference type="Google" id="ProtNLM"/>
    </source>
</evidence>
<accession>A0A841ZKJ7</accession>
<dbReference type="AlphaFoldDB" id="A0A841ZKJ7"/>
<evidence type="ECO:0000313" key="2">
    <source>
        <dbReference type="EMBL" id="MBC1520736.1"/>
    </source>
</evidence>
<sequence length="128" mass="14702">MKKGWIIFISLIVIIIVVIAIVGGKIYMDNKKSKEVKKEVALYIVQNYEGVKKIQFGKLSENKMTGSWTLSAKLNENNTITFTFQDTSNIKNNMISVYYDPDSFKLKNKVNEHKDLDNIDIQFEGGFK</sequence>
<proteinExistence type="predicted"/>
<keyword evidence="1" id="KW-0472">Membrane</keyword>
<evidence type="ECO:0000256" key="1">
    <source>
        <dbReference type="SAM" id="Phobius"/>
    </source>
</evidence>
<keyword evidence="1" id="KW-0812">Transmembrane</keyword>
<dbReference type="EMBL" id="JAARRM010000001">
    <property type="protein sequence ID" value="MBC1520736.1"/>
    <property type="molecule type" value="Genomic_DNA"/>
</dbReference>
<reference evidence="2 3" key="1">
    <citation type="submission" date="2020-03" db="EMBL/GenBank/DDBJ databases">
        <title>Soil Listeria distribution.</title>
        <authorList>
            <person name="Liao J."/>
            <person name="Wiedmann M."/>
        </authorList>
    </citation>
    <scope>NUCLEOTIDE SEQUENCE [LARGE SCALE GENOMIC DNA]</scope>
    <source>
        <strain evidence="2 3">FSL L7-1507</strain>
    </source>
</reference>
<evidence type="ECO:0000313" key="3">
    <source>
        <dbReference type="Proteomes" id="UP000559885"/>
    </source>
</evidence>
<comment type="caution">
    <text evidence="2">The sequence shown here is derived from an EMBL/GenBank/DDBJ whole genome shotgun (WGS) entry which is preliminary data.</text>
</comment>
<keyword evidence="1" id="KW-1133">Transmembrane helix</keyword>
<dbReference type="Proteomes" id="UP000559885">
    <property type="component" value="Unassembled WGS sequence"/>
</dbReference>